<evidence type="ECO:0000256" key="2">
    <source>
        <dbReference type="ARBA" id="ARBA00007353"/>
    </source>
</evidence>
<dbReference type="EMBL" id="JAJTTA010000002">
    <property type="protein sequence ID" value="MCF0039293.1"/>
    <property type="molecule type" value="Genomic_DNA"/>
</dbReference>
<evidence type="ECO:0000256" key="5">
    <source>
        <dbReference type="ARBA" id="ARBA00022801"/>
    </source>
</evidence>
<dbReference type="PANTHER" id="PTHR30616">
    <property type="entry name" value="UNCHARACTERIZED PROTEIN YFIH"/>
    <property type="match status" value="1"/>
</dbReference>
<name>A0A9X1P8W7_9BACT</name>
<dbReference type="NCBIfam" id="TIGR00726">
    <property type="entry name" value="peptidoglycan editing factor PgeF"/>
    <property type="match status" value="1"/>
</dbReference>
<keyword evidence="4" id="KW-0479">Metal-binding</keyword>
<comment type="catalytic activity">
    <reaction evidence="1">
        <text>inosine + phosphate = alpha-D-ribose 1-phosphate + hypoxanthine</text>
        <dbReference type="Rhea" id="RHEA:27646"/>
        <dbReference type="ChEBI" id="CHEBI:17368"/>
        <dbReference type="ChEBI" id="CHEBI:17596"/>
        <dbReference type="ChEBI" id="CHEBI:43474"/>
        <dbReference type="ChEBI" id="CHEBI:57720"/>
        <dbReference type="EC" id="2.4.2.1"/>
    </reaction>
    <physiologicalReaction direction="left-to-right" evidence="1">
        <dbReference type="Rhea" id="RHEA:27647"/>
    </physiologicalReaction>
</comment>
<evidence type="ECO:0000256" key="1">
    <source>
        <dbReference type="ARBA" id="ARBA00000553"/>
    </source>
</evidence>
<evidence type="ECO:0000256" key="10">
    <source>
        <dbReference type="RuleBase" id="RU361274"/>
    </source>
</evidence>
<dbReference type="InterPro" id="IPR011324">
    <property type="entry name" value="Cytotoxic_necrot_fac-like_cat"/>
</dbReference>
<dbReference type="GO" id="GO:0005507">
    <property type="term" value="F:copper ion binding"/>
    <property type="evidence" value="ECO:0007669"/>
    <property type="project" value="TreeGrafter"/>
</dbReference>
<dbReference type="GO" id="GO:0016787">
    <property type="term" value="F:hydrolase activity"/>
    <property type="evidence" value="ECO:0007669"/>
    <property type="project" value="UniProtKB-KW"/>
</dbReference>
<evidence type="ECO:0000256" key="3">
    <source>
        <dbReference type="ARBA" id="ARBA00022679"/>
    </source>
</evidence>
<dbReference type="GO" id="GO:0017061">
    <property type="term" value="F:S-methyl-5-thioadenosine phosphorylase activity"/>
    <property type="evidence" value="ECO:0007669"/>
    <property type="project" value="UniProtKB-EC"/>
</dbReference>
<comment type="caution">
    <text evidence="11">The sequence shown here is derived from an EMBL/GenBank/DDBJ whole genome shotgun (WGS) entry which is preliminary data.</text>
</comment>
<dbReference type="InterPro" id="IPR038371">
    <property type="entry name" value="Cu_polyphenol_OxRdtase_sf"/>
</dbReference>
<reference evidence="11" key="1">
    <citation type="submission" date="2021-12" db="EMBL/GenBank/DDBJ databases">
        <title>Novel species in genus Dyadobacter.</title>
        <authorList>
            <person name="Ma C."/>
        </authorList>
    </citation>
    <scope>NUCLEOTIDE SEQUENCE</scope>
    <source>
        <strain evidence="11">CY399</strain>
    </source>
</reference>
<dbReference type="RefSeq" id="WP_234611763.1">
    <property type="nucleotide sequence ID" value="NZ_CP098806.1"/>
</dbReference>
<comment type="catalytic activity">
    <reaction evidence="7">
        <text>adenosine + H2O + H(+) = inosine + NH4(+)</text>
        <dbReference type="Rhea" id="RHEA:24408"/>
        <dbReference type="ChEBI" id="CHEBI:15377"/>
        <dbReference type="ChEBI" id="CHEBI:15378"/>
        <dbReference type="ChEBI" id="CHEBI:16335"/>
        <dbReference type="ChEBI" id="CHEBI:17596"/>
        <dbReference type="ChEBI" id="CHEBI:28938"/>
        <dbReference type="EC" id="3.5.4.4"/>
    </reaction>
    <physiologicalReaction direction="left-to-right" evidence="7">
        <dbReference type="Rhea" id="RHEA:24409"/>
    </physiologicalReaction>
</comment>
<evidence type="ECO:0000256" key="7">
    <source>
        <dbReference type="ARBA" id="ARBA00047989"/>
    </source>
</evidence>
<proteinExistence type="inferred from homology"/>
<dbReference type="CDD" id="cd16833">
    <property type="entry name" value="YfiH"/>
    <property type="match status" value="1"/>
</dbReference>
<protein>
    <recommendedName>
        <fullName evidence="10">Purine nucleoside phosphorylase</fullName>
    </recommendedName>
</protein>
<dbReference type="SUPFAM" id="SSF64438">
    <property type="entry name" value="CNF1/YfiH-like putative cysteine hydrolases"/>
    <property type="match status" value="1"/>
</dbReference>
<keyword evidence="12" id="KW-1185">Reference proteome</keyword>
<comment type="catalytic activity">
    <reaction evidence="8">
        <text>adenosine + phosphate = alpha-D-ribose 1-phosphate + adenine</text>
        <dbReference type="Rhea" id="RHEA:27642"/>
        <dbReference type="ChEBI" id="CHEBI:16335"/>
        <dbReference type="ChEBI" id="CHEBI:16708"/>
        <dbReference type="ChEBI" id="CHEBI:43474"/>
        <dbReference type="ChEBI" id="CHEBI:57720"/>
        <dbReference type="EC" id="2.4.2.1"/>
    </reaction>
    <physiologicalReaction direction="left-to-right" evidence="8">
        <dbReference type="Rhea" id="RHEA:27643"/>
    </physiologicalReaction>
</comment>
<dbReference type="PANTHER" id="PTHR30616:SF2">
    <property type="entry name" value="PURINE NUCLEOSIDE PHOSPHORYLASE LACC1"/>
    <property type="match status" value="1"/>
</dbReference>
<comment type="catalytic activity">
    <reaction evidence="9">
        <text>S-methyl-5'-thioadenosine + phosphate = 5-(methylsulfanyl)-alpha-D-ribose 1-phosphate + adenine</text>
        <dbReference type="Rhea" id="RHEA:11852"/>
        <dbReference type="ChEBI" id="CHEBI:16708"/>
        <dbReference type="ChEBI" id="CHEBI:17509"/>
        <dbReference type="ChEBI" id="CHEBI:43474"/>
        <dbReference type="ChEBI" id="CHEBI:58533"/>
        <dbReference type="EC" id="2.4.2.28"/>
    </reaction>
    <physiologicalReaction direction="left-to-right" evidence="9">
        <dbReference type="Rhea" id="RHEA:11853"/>
    </physiologicalReaction>
</comment>
<accession>A0A9X1P8W7</accession>
<evidence type="ECO:0000256" key="9">
    <source>
        <dbReference type="ARBA" id="ARBA00049893"/>
    </source>
</evidence>
<comment type="similarity">
    <text evidence="2 10">Belongs to the purine nucleoside phosphorylase YfiH/LACC1 family.</text>
</comment>
<evidence type="ECO:0000256" key="6">
    <source>
        <dbReference type="ARBA" id="ARBA00022833"/>
    </source>
</evidence>
<dbReference type="Gene3D" id="3.60.140.10">
    <property type="entry name" value="CNF1/YfiH-like putative cysteine hydrolases"/>
    <property type="match status" value="1"/>
</dbReference>
<keyword evidence="6" id="KW-0862">Zinc</keyword>
<dbReference type="InterPro" id="IPR003730">
    <property type="entry name" value="Cu_polyphenol_OxRdtase"/>
</dbReference>
<evidence type="ECO:0000313" key="11">
    <source>
        <dbReference type="EMBL" id="MCF0039293.1"/>
    </source>
</evidence>
<gene>
    <name evidence="11" type="primary">pgeF</name>
    <name evidence="11" type="ORF">LXM24_04280</name>
</gene>
<dbReference type="AlphaFoldDB" id="A0A9X1P8W7"/>
<dbReference type="Proteomes" id="UP001139700">
    <property type="component" value="Unassembled WGS sequence"/>
</dbReference>
<dbReference type="Pfam" id="PF02578">
    <property type="entry name" value="Cu-oxidase_4"/>
    <property type="match status" value="1"/>
</dbReference>
<evidence type="ECO:0000256" key="8">
    <source>
        <dbReference type="ARBA" id="ARBA00048968"/>
    </source>
</evidence>
<sequence length="256" mass="28129">MSLIANNAVKPLFRVPEIFSRFNGLIAAESTRHGGVSKSPYGSLNLGGSQDDPALIMENNRLFFNALNVPFETVAKSHQVHEDKIINVQSAGRFEGYDALVTNKPNIQLAVTVADCTPILIFDPLTRSVAAIHAGWRGTVTGIVTKTVAMLQTEFGADPKNCVAYVGTCIDECSFEVGEDVSDNFEEKYKRFDVGKQKYYVDLKAANRDQLITSGLSPENIQTSAYSTVLHNDDYFSYRLEKGFTGRMLATIGLVD</sequence>
<evidence type="ECO:0000313" key="12">
    <source>
        <dbReference type="Proteomes" id="UP001139700"/>
    </source>
</evidence>
<keyword evidence="3" id="KW-0808">Transferase</keyword>
<evidence type="ECO:0000256" key="4">
    <source>
        <dbReference type="ARBA" id="ARBA00022723"/>
    </source>
</evidence>
<organism evidence="11 12">
    <name type="scientific">Dyadobacter fanqingshengii</name>
    <dbReference type="NCBI Taxonomy" id="2906443"/>
    <lineage>
        <taxon>Bacteria</taxon>
        <taxon>Pseudomonadati</taxon>
        <taxon>Bacteroidota</taxon>
        <taxon>Cytophagia</taxon>
        <taxon>Cytophagales</taxon>
        <taxon>Spirosomataceae</taxon>
        <taxon>Dyadobacter</taxon>
    </lineage>
</organism>
<keyword evidence="5" id="KW-0378">Hydrolase</keyword>